<organism evidence="5 6">
    <name type="scientific">Buddleja alternifolia</name>
    <dbReference type="NCBI Taxonomy" id="168488"/>
    <lineage>
        <taxon>Eukaryota</taxon>
        <taxon>Viridiplantae</taxon>
        <taxon>Streptophyta</taxon>
        <taxon>Embryophyta</taxon>
        <taxon>Tracheophyta</taxon>
        <taxon>Spermatophyta</taxon>
        <taxon>Magnoliopsida</taxon>
        <taxon>eudicotyledons</taxon>
        <taxon>Gunneridae</taxon>
        <taxon>Pentapetalae</taxon>
        <taxon>asterids</taxon>
        <taxon>lamiids</taxon>
        <taxon>Lamiales</taxon>
        <taxon>Scrophulariaceae</taxon>
        <taxon>Buddlejeae</taxon>
        <taxon>Buddleja</taxon>
    </lineage>
</organism>
<dbReference type="PANTHER" id="PTHR47926">
    <property type="entry name" value="PENTATRICOPEPTIDE REPEAT-CONTAINING PROTEIN"/>
    <property type="match status" value="1"/>
</dbReference>
<comment type="caution">
    <text evidence="5">The sequence shown here is derived from an EMBL/GenBank/DDBJ whole genome shotgun (WGS) entry which is preliminary data.</text>
</comment>
<evidence type="ECO:0000256" key="4">
    <source>
        <dbReference type="PROSITE-ProRule" id="PRU00708"/>
    </source>
</evidence>
<dbReference type="AlphaFoldDB" id="A0AAV6X7W6"/>
<keyword evidence="2" id="KW-0677">Repeat</keyword>
<dbReference type="SUPFAM" id="SSF48452">
    <property type="entry name" value="TPR-like"/>
    <property type="match status" value="1"/>
</dbReference>
<dbReference type="FunFam" id="1.25.40.10:FF:000348">
    <property type="entry name" value="Pentatricopeptide repeat-containing protein chloroplastic"/>
    <property type="match status" value="1"/>
</dbReference>
<dbReference type="GO" id="GO:0004866">
    <property type="term" value="F:endopeptidase inhibitor activity"/>
    <property type="evidence" value="ECO:0007669"/>
    <property type="project" value="InterPro"/>
</dbReference>
<dbReference type="InterPro" id="IPR002160">
    <property type="entry name" value="Prot_inh_Kunz-lg"/>
</dbReference>
<dbReference type="Pfam" id="PF01535">
    <property type="entry name" value="PPR"/>
    <property type="match status" value="3"/>
</dbReference>
<accession>A0AAV6X7W6</accession>
<dbReference type="Pfam" id="PF20431">
    <property type="entry name" value="E_motif"/>
    <property type="match status" value="1"/>
</dbReference>
<dbReference type="NCBIfam" id="TIGR00756">
    <property type="entry name" value="PPR"/>
    <property type="match status" value="4"/>
</dbReference>
<comment type="similarity">
    <text evidence="1">Belongs to the protease inhibitor I3 (leguminous Kunitz-type inhibitor) family.</text>
</comment>
<feature type="repeat" description="PPR" evidence="4">
    <location>
        <begin position="286"/>
        <end position="316"/>
    </location>
</feature>
<comment type="similarity">
    <text evidence="3">Belongs to the PPR family. PCMP-E subfamily.</text>
</comment>
<dbReference type="PRINTS" id="PR00291">
    <property type="entry name" value="KUNITZINHBTR"/>
</dbReference>
<evidence type="ECO:0008006" key="7">
    <source>
        <dbReference type="Google" id="ProtNLM"/>
    </source>
</evidence>
<dbReference type="Pfam" id="PF13041">
    <property type="entry name" value="PPR_2"/>
    <property type="match status" value="2"/>
</dbReference>
<protein>
    <recommendedName>
        <fullName evidence="7">Pentatricopeptide repeat-containing protein</fullName>
    </recommendedName>
</protein>
<dbReference type="Gene3D" id="1.25.40.10">
    <property type="entry name" value="Tetratricopeptide repeat domain"/>
    <property type="match status" value="3"/>
</dbReference>
<proteinExistence type="inferred from homology"/>
<dbReference type="InterPro" id="IPR046960">
    <property type="entry name" value="PPR_At4g14850-like_plant"/>
</dbReference>
<dbReference type="GO" id="GO:0003723">
    <property type="term" value="F:RNA binding"/>
    <property type="evidence" value="ECO:0007669"/>
    <property type="project" value="InterPro"/>
</dbReference>
<name>A0AAV6X7W6_9LAMI</name>
<dbReference type="CDD" id="cd23375">
    <property type="entry name" value="beta-trefoil_STI_VvMLP-like"/>
    <property type="match status" value="1"/>
</dbReference>
<evidence type="ECO:0000313" key="6">
    <source>
        <dbReference type="Proteomes" id="UP000826271"/>
    </source>
</evidence>
<dbReference type="Pfam" id="PF00197">
    <property type="entry name" value="Kunitz_legume"/>
    <property type="match status" value="1"/>
</dbReference>
<dbReference type="FunFam" id="1.25.40.10:FF:000277">
    <property type="entry name" value="Pentatricopeptide repeat-containing protein, mitochondrial"/>
    <property type="match status" value="1"/>
</dbReference>
<reference evidence="5" key="1">
    <citation type="submission" date="2019-10" db="EMBL/GenBank/DDBJ databases">
        <authorList>
            <person name="Zhang R."/>
            <person name="Pan Y."/>
            <person name="Wang J."/>
            <person name="Ma R."/>
            <person name="Yu S."/>
        </authorList>
    </citation>
    <scope>NUCLEOTIDE SEQUENCE</scope>
    <source>
        <strain evidence="5">LA-IB0</strain>
        <tissue evidence="5">Leaf</tissue>
    </source>
</reference>
<dbReference type="PROSITE" id="PS51375">
    <property type="entry name" value="PPR"/>
    <property type="match status" value="3"/>
</dbReference>
<feature type="repeat" description="PPR" evidence="4">
    <location>
        <begin position="180"/>
        <end position="214"/>
    </location>
</feature>
<dbReference type="SUPFAM" id="SSF50386">
    <property type="entry name" value="STI-like"/>
    <property type="match status" value="1"/>
</dbReference>
<gene>
    <name evidence="5" type="ORF">BUALT_Bualt07G0002700</name>
</gene>
<evidence type="ECO:0000256" key="2">
    <source>
        <dbReference type="ARBA" id="ARBA00022737"/>
    </source>
</evidence>
<dbReference type="GO" id="GO:0016556">
    <property type="term" value="P:mRNA modification"/>
    <property type="evidence" value="ECO:0007669"/>
    <property type="project" value="UniProtKB-ARBA"/>
</dbReference>
<feature type="repeat" description="PPR" evidence="4">
    <location>
        <begin position="317"/>
        <end position="351"/>
    </location>
</feature>
<dbReference type="Gene3D" id="2.80.10.50">
    <property type="match status" value="1"/>
</dbReference>
<dbReference type="PANTHER" id="PTHR47926:SF497">
    <property type="entry name" value="TETRATRICOPEPTIDE-LIKE HELICAL DOMAIN SUPERFAMILY"/>
    <property type="match status" value="1"/>
</dbReference>
<keyword evidence="6" id="KW-1185">Reference proteome</keyword>
<sequence>MTVVIQINKLQAASFDKLNNLLEKWGSHYNFLNQILSNAITSGGIFQHNIACRLLKAYAKLNKLAEARKVFDGMPNPDVGSWTSLQNLYLNIKQPMKALMLFSRLVSSDFAKPDCHSVVAALSACARCKDLNNGRIIHGMVYKCLETLRPNVHNALIDMYGKNERVDLAERVFSSINFKDVAIWTSLLNGYLLNGDIESAKGVFDEMPQRNVVSWTSMIVGYVRKKNPIEALQLFTKMRNQDVEGHCNPTTVTIVALLSGCADIGALNLGGSIHGYINKRIGFLLDVTVNNALIDMYGKSGSLDSAVKLFDSMRKKDLFSWTSMISSLALNGRGKHALMVFNSMVEAGMAPNKVTFLSVLSACSHAGLVIEGERLFETFVTNYHMKPHIEHYGCMVDLFVRAGCLEKAIRLIEGMPMKPDAVIWRSLLGACLEHGNLELAEVAGKKVLELEPDDDAVYILLWSVYRSKNRWEDALRAMKMMRDQRIKKTPGCSWIEVNGVVLEFLAEAPGHHINDSILIVLNGMIKQSKNLIAEAAQSDWGSRLLKRTRNLDAKSYPGLSSKQPTHLSLCFILLSIFYINSSLSAAAQKPSPVLDIAGNELRAGTDYYILPVIRGRGGGLTLDSIGNRTCPLDVVQEQLEVENGLPLTFNPVNSTEDIVRVSTDQNIIFSASSICVQTTVWTLYFDESIGRYFVTTGGVAGNPGRETIRTWFKIEEYEGHYRFVYCPSVCDTCRVVCGEVVIFLQDGKRRLSLSLTDVPFMVMFRKA</sequence>
<dbReference type="InterPro" id="IPR011990">
    <property type="entry name" value="TPR-like_helical_dom_sf"/>
</dbReference>
<dbReference type="EMBL" id="WHWC01000007">
    <property type="protein sequence ID" value="KAG8378603.1"/>
    <property type="molecule type" value="Genomic_DNA"/>
</dbReference>
<dbReference type="Proteomes" id="UP000826271">
    <property type="component" value="Unassembled WGS sequence"/>
</dbReference>
<dbReference type="InterPro" id="IPR011065">
    <property type="entry name" value="Kunitz_inhibitor_STI-like_sf"/>
</dbReference>
<dbReference type="InterPro" id="IPR002885">
    <property type="entry name" value="PPR_rpt"/>
</dbReference>
<evidence type="ECO:0000256" key="3">
    <source>
        <dbReference type="ARBA" id="ARBA00061659"/>
    </source>
</evidence>
<dbReference type="SMART" id="SM00452">
    <property type="entry name" value="STI"/>
    <property type="match status" value="1"/>
</dbReference>
<dbReference type="InterPro" id="IPR046848">
    <property type="entry name" value="E_motif"/>
</dbReference>
<dbReference type="GO" id="GO:0005737">
    <property type="term" value="C:cytoplasm"/>
    <property type="evidence" value="ECO:0007669"/>
    <property type="project" value="UniProtKB-ARBA"/>
</dbReference>
<evidence type="ECO:0000256" key="1">
    <source>
        <dbReference type="ARBA" id="ARBA00005440"/>
    </source>
</evidence>
<evidence type="ECO:0000313" key="5">
    <source>
        <dbReference type="EMBL" id="KAG8378603.1"/>
    </source>
</evidence>